<proteinExistence type="inferred from homology"/>
<comment type="similarity">
    <text evidence="1">Belongs to the bacterial solute-binding protein 8 family.</text>
</comment>
<feature type="signal peptide" evidence="2">
    <location>
        <begin position="1"/>
        <end position="25"/>
    </location>
</feature>
<evidence type="ECO:0000313" key="5">
    <source>
        <dbReference type="Proteomes" id="UP000240739"/>
    </source>
</evidence>
<gene>
    <name evidence="4" type="ORF">C7Y72_01995</name>
</gene>
<organism evidence="4 5">
    <name type="scientific">Paraconexibacter algicola</name>
    <dbReference type="NCBI Taxonomy" id="2133960"/>
    <lineage>
        <taxon>Bacteria</taxon>
        <taxon>Bacillati</taxon>
        <taxon>Actinomycetota</taxon>
        <taxon>Thermoleophilia</taxon>
        <taxon>Solirubrobacterales</taxon>
        <taxon>Paraconexibacteraceae</taxon>
        <taxon>Paraconexibacter</taxon>
    </lineage>
</organism>
<dbReference type="Pfam" id="PF01497">
    <property type="entry name" value="Peripla_BP_2"/>
    <property type="match status" value="1"/>
</dbReference>
<dbReference type="Proteomes" id="UP000240739">
    <property type="component" value="Unassembled WGS sequence"/>
</dbReference>
<dbReference type="GO" id="GO:0071281">
    <property type="term" value="P:cellular response to iron ion"/>
    <property type="evidence" value="ECO:0007669"/>
    <property type="project" value="TreeGrafter"/>
</dbReference>
<dbReference type="RefSeq" id="WP_107566951.1">
    <property type="nucleotide sequence ID" value="NZ_PYYB01000001.1"/>
</dbReference>
<accession>A0A2T4UGZ0</accession>
<feature type="chain" id="PRO_5015495360" description="Fe/B12 periplasmic-binding domain-containing protein" evidence="2">
    <location>
        <begin position="26"/>
        <end position="286"/>
    </location>
</feature>
<dbReference type="InterPro" id="IPR002491">
    <property type="entry name" value="ABC_transptr_periplasmic_BD"/>
</dbReference>
<evidence type="ECO:0000256" key="1">
    <source>
        <dbReference type="ARBA" id="ARBA00008814"/>
    </source>
</evidence>
<evidence type="ECO:0000313" key="4">
    <source>
        <dbReference type="EMBL" id="PTL58513.1"/>
    </source>
</evidence>
<dbReference type="PANTHER" id="PTHR30535">
    <property type="entry name" value="VITAMIN B12-BINDING PROTEIN"/>
    <property type="match status" value="1"/>
</dbReference>
<feature type="domain" description="Fe/B12 periplasmic-binding" evidence="3">
    <location>
        <begin position="29"/>
        <end position="286"/>
    </location>
</feature>
<comment type="caution">
    <text evidence="4">The sequence shown here is derived from an EMBL/GenBank/DDBJ whole genome shotgun (WGS) entry which is preliminary data.</text>
</comment>
<reference evidence="4 5" key="1">
    <citation type="submission" date="2018-03" db="EMBL/GenBank/DDBJ databases">
        <title>Aquarubrobacter algicola gen. nov., sp. nov., a novel actinobacterium isolated from shallow eutrophic lake during the end of cyanobacterial harmful algal blooms.</title>
        <authorList>
            <person name="Chun S.J."/>
        </authorList>
    </citation>
    <scope>NUCLEOTIDE SEQUENCE [LARGE SCALE GENOMIC DNA]</scope>
    <source>
        <strain evidence="4 5">Seoho-28</strain>
    </source>
</reference>
<keyword evidence="2" id="KW-0732">Signal</keyword>
<evidence type="ECO:0000259" key="3">
    <source>
        <dbReference type="PROSITE" id="PS50983"/>
    </source>
</evidence>
<protein>
    <recommendedName>
        <fullName evidence="3">Fe/B12 periplasmic-binding domain-containing protein</fullName>
    </recommendedName>
</protein>
<evidence type="ECO:0000256" key="2">
    <source>
        <dbReference type="SAM" id="SignalP"/>
    </source>
</evidence>
<dbReference type="EMBL" id="PYYB01000001">
    <property type="protein sequence ID" value="PTL58513.1"/>
    <property type="molecule type" value="Genomic_DNA"/>
</dbReference>
<dbReference type="InterPro" id="IPR050902">
    <property type="entry name" value="ABC_Transporter_SBP"/>
</dbReference>
<name>A0A2T4UGZ0_9ACTN</name>
<dbReference type="PANTHER" id="PTHR30535:SF34">
    <property type="entry name" value="MOLYBDATE-BINDING PROTEIN MOLA"/>
    <property type="match status" value="1"/>
</dbReference>
<dbReference type="OrthoDB" id="9797850at2"/>
<dbReference type="AlphaFoldDB" id="A0A2T4UGZ0"/>
<sequence length="286" mass="30798">MAPTALRTIAATAVALALGAAAADAAPRRVVALTPFTANTAARIGLTPIAIGQTLGGQDRFAPELRGVPRLALSHPSGPNIEQLAARRPQLVLSAPVWRKGHGAMRRLKMPVLESEPRTVAQVATQTRRIGRALGRSAAANRRAAFIDRRVAAITRGIRRRPTVLLVLGVGRTSYAMLANSWGGDVVRRAGGRLLTQGLRAGDGYARISDEAVVARNPDIIIAVPHGESKDYARQAAYLRTKAGWRTTRAARNGRVYVATGNSLLQPYDDVYLTIRDVRRLFLKNL</sequence>
<dbReference type="Gene3D" id="3.40.50.1980">
    <property type="entry name" value="Nitrogenase molybdenum iron protein domain"/>
    <property type="match status" value="2"/>
</dbReference>
<dbReference type="PROSITE" id="PS50983">
    <property type="entry name" value="FE_B12_PBP"/>
    <property type="match status" value="1"/>
</dbReference>
<keyword evidence="5" id="KW-1185">Reference proteome</keyword>
<dbReference type="SUPFAM" id="SSF53807">
    <property type="entry name" value="Helical backbone' metal receptor"/>
    <property type="match status" value="1"/>
</dbReference>